<accession>A0A5B2VHI1</accession>
<evidence type="ECO:0000313" key="2">
    <source>
        <dbReference type="EMBL" id="KAA2237996.1"/>
    </source>
</evidence>
<reference evidence="2 3" key="2">
    <citation type="submission" date="2019-09" db="EMBL/GenBank/DDBJ databases">
        <authorList>
            <person name="Jin C."/>
        </authorList>
    </citation>
    <scope>NUCLEOTIDE SEQUENCE [LARGE SCALE GENOMIC DNA]</scope>
    <source>
        <strain evidence="2 3">BN140002</strain>
    </source>
</reference>
<protein>
    <submittedName>
        <fullName evidence="2">Lytic transglycosylase domain-containing protein</fullName>
    </submittedName>
</protein>
<dbReference type="Proteomes" id="UP000323142">
    <property type="component" value="Unassembled WGS sequence"/>
</dbReference>
<feature type="region of interest" description="Disordered" evidence="1">
    <location>
        <begin position="269"/>
        <end position="334"/>
    </location>
</feature>
<sequence>MFLFTTPPARETAPRSPVVDAIRFGADRTGTGFDYLLQTAQRESALDPKAKAKSSSASGLFQFVEQTWLGLMKQEGPKLGLEREAAAITTRGDGTHAIADPAMRGEVLGLREDPKVAAVMAGMLTQRNRDMLGNELGREPNAGDLYVAHFLGARGAADLIRLAQTQPSRPAADAFPEAAAANRAIFYDGRGAPRGAGEVYAGLVAAHRSVGAPVNAAPAFGTDKPLAPVQADGGAFHGLFREPTPGAVSSTVARLWRPTGGGASRTAALGGFFPRSTGAPEPQPAAPAPEAEPAPTLVEAPLPPPRPASLGGDASRATGRPLDLSRFSLVRRGS</sequence>
<dbReference type="InterPro" id="IPR023346">
    <property type="entry name" value="Lysozyme-like_dom_sf"/>
</dbReference>
<gene>
    <name evidence="2" type="ORF">F0L46_06915</name>
</gene>
<comment type="caution">
    <text evidence="2">The sequence shown here is derived from an EMBL/GenBank/DDBJ whole genome shotgun (WGS) entry which is preliminary data.</text>
</comment>
<evidence type="ECO:0000256" key="1">
    <source>
        <dbReference type="SAM" id="MobiDB-lite"/>
    </source>
</evidence>
<dbReference type="OrthoDB" id="8477976at2"/>
<evidence type="ECO:0000313" key="3">
    <source>
        <dbReference type="Proteomes" id="UP000323142"/>
    </source>
</evidence>
<dbReference type="SUPFAM" id="SSF53955">
    <property type="entry name" value="Lysozyme-like"/>
    <property type="match status" value="1"/>
</dbReference>
<dbReference type="EMBL" id="VUOA01000016">
    <property type="protein sequence ID" value="KAA2237996.1"/>
    <property type="molecule type" value="Genomic_DNA"/>
</dbReference>
<dbReference type="RefSeq" id="WP_149816328.1">
    <property type="nucleotide sequence ID" value="NZ_VUOA01000016.1"/>
</dbReference>
<keyword evidence="3" id="KW-1185">Reference proteome</keyword>
<feature type="compositionally biased region" description="Pro residues" evidence="1">
    <location>
        <begin position="281"/>
        <end position="292"/>
    </location>
</feature>
<reference evidence="2 3" key="1">
    <citation type="submission" date="2019-09" db="EMBL/GenBank/DDBJ databases">
        <title>Salinarimonas rosea gen. nov., sp. nov., a new member of the a-2 subgroup of the Proteobacteria.</title>
        <authorList>
            <person name="Liu J."/>
        </authorList>
    </citation>
    <scope>NUCLEOTIDE SEQUENCE [LARGE SCALE GENOMIC DNA]</scope>
    <source>
        <strain evidence="2 3">BN140002</strain>
    </source>
</reference>
<proteinExistence type="predicted"/>
<dbReference type="AlphaFoldDB" id="A0A5B2VHI1"/>
<dbReference type="Gene3D" id="1.10.530.10">
    <property type="match status" value="1"/>
</dbReference>
<name>A0A5B2VHI1_9HYPH</name>
<organism evidence="2 3">
    <name type="scientific">Salinarimonas soli</name>
    <dbReference type="NCBI Taxonomy" id="1638099"/>
    <lineage>
        <taxon>Bacteria</taxon>
        <taxon>Pseudomonadati</taxon>
        <taxon>Pseudomonadota</taxon>
        <taxon>Alphaproteobacteria</taxon>
        <taxon>Hyphomicrobiales</taxon>
        <taxon>Salinarimonadaceae</taxon>
        <taxon>Salinarimonas</taxon>
    </lineage>
</organism>